<protein>
    <submittedName>
        <fullName evidence="2">Uncharacterized protein</fullName>
    </submittedName>
</protein>
<dbReference type="AlphaFoldDB" id="A0AA39YH32"/>
<sequence>MIQRVFPPRLVNKRYLDRFPFQRHPKRLRLRTLARNTNPRRPRRRDEFLPGSDSGSLGPFHLRLSILNKASGFSLGRNLNRNRLIRPRPFVRGGANGCIRYGFGFGFNYHPGLGLWLPRRRFLFLCVRSERDNHTRSLFVPINLVCAQSDMFGGNGARGAGHRRQVDEQVGEPHWDEKTICPFPKRVVGGGVVIVVVVVKE</sequence>
<feature type="region of interest" description="Disordered" evidence="1">
    <location>
        <begin position="31"/>
        <end position="52"/>
    </location>
</feature>
<evidence type="ECO:0000313" key="2">
    <source>
        <dbReference type="EMBL" id="KAK0651790.1"/>
    </source>
</evidence>
<feature type="compositionally biased region" description="Basic residues" evidence="1">
    <location>
        <begin position="31"/>
        <end position="43"/>
    </location>
</feature>
<dbReference type="EMBL" id="JAULSV010000002">
    <property type="protein sequence ID" value="KAK0651790.1"/>
    <property type="molecule type" value="Genomic_DNA"/>
</dbReference>
<evidence type="ECO:0000313" key="3">
    <source>
        <dbReference type="Proteomes" id="UP001174936"/>
    </source>
</evidence>
<comment type="caution">
    <text evidence="2">The sequence shown here is derived from an EMBL/GenBank/DDBJ whole genome shotgun (WGS) entry which is preliminary data.</text>
</comment>
<dbReference type="Proteomes" id="UP001174936">
    <property type="component" value="Unassembled WGS sequence"/>
</dbReference>
<gene>
    <name evidence="2" type="ORF">B0T16DRAFT_404697</name>
</gene>
<proteinExistence type="predicted"/>
<name>A0AA39YH32_9PEZI</name>
<keyword evidence="3" id="KW-1185">Reference proteome</keyword>
<organism evidence="2 3">
    <name type="scientific">Cercophora newfieldiana</name>
    <dbReference type="NCBI Taxonomy" id="92897"/>
    <lineage>
        <taxon>Eukaryota</taxon>
        <taxon>Fungi</taxon>
        <taxon>Dikarya</taxon>
        <taxon>Ascomycota</taxon>
        <taxon>Pezizomycotina</taxon>
        <taxon>Sordariomycetes</taxon>
        <taxon>Sordariomycetidae</taxon>
        <taxon>Sordariales</taxon>
        <taxon>Lasiosphaeriaceae</taxon>
        <taxon>Cercophora</taxon>
    </lineage>
</organism>
<accession>A0AA39YH32</accession>
<evidence type="ECO:0000256" key="1">
    <source>
        <dbReference type="SAM" id="MobiDB-lite"/>
    </source>
</evidence>
<reference evidence="2" key="1">
    <citation type="submission" date="2023-06" db="EMBL/GenBank/DDBJ databases">
        <title>Genome-scale phylogeny and comparative genomics of the fungal order Sordariales.</title>
        <authorList>
            <consortium name="Lawrence Berkeley National Laboratory"/>
            <person name="Hensen N."/>
            <person name="Bonometti L."/>
            <person name="Westerberg I."/>
            <person name="Brannstrom I.O."/>
            <person name="Guillou S."/>
            <person name="Cros-Aarteil S."/>
            <person name="Calhoun S."/>
            <person name="Haridas S."/>
            <person name="Kuo A."/>
            <person name="Mondo S."/>
            <person name="Pangilinan J."/>
            <person name="Riley R."/>
            <person name="Labutti K."/>
            <person name="Andreopoulos B."/>
            <person name="Lipzen A."/>
            <person name="Chen C."/>
            <person name="Yanf M."/>
            <person name="Daum C."/>
            <person name="Ng V."/>
            <person name="Clum A."/>
            <person name="Steindorff A."/>
            <person name="Ohm R."/>
            <person name="Martin F."/>
            <person name="Silar P."/>
            <person name="Natvig D."/>
            <person name="Lalanne C."/>
            <person name="Gautier V."/>
            <person name="Ament-Velasquez S.L."/>
            <person name="Kruys A."/>
            <person name="Hutchinson M.I."/>
            <person name="Powell A.J."/>
            <person name="Barry K."/>
            <person name="Miller A.N."/>
            <person name="Grigoriev I.V."/>
            <person name="Debuchy R."/>
            <person name="Gladieux P."/>
            <person name="Thoren M.H."/>
            <person name="Johannesson H."/>
        </authorList>
    </citation>
    <scope>NUCLEOTIDE SEQUENCE</scope>
    <source>
        <strain evidence="2">SMH2532-1</strain>
    </source>
</reference>